<keyword evidence="2" id="KW-0285">Flavoprotein</keyword>
<keyword evidence="5" id="KW-0819">tRNA processing</keyword>
<evidence type="ECO:0000256" key="16">
    <source>
        <dbReference type="ARBA" id="ARBA00049467"/>
    </source>
</evidence>
<comment type="catalytic activity">
    <reaction evidence="16">
        <text>5,6-dihydrouridine(17) in tRNA + NADP(+) = uridine(17) in tRNA + NADPH + H(+)</text>
        <dbReference type="Rhea" id="RHEA:53368"/>
        <dbReference type="Rhea" id="RHEA-COMP:13541"/>
        <dbReference type="Rhea" id="RHEA-COMP:13542"/>
        <dbReference type="ChEBI" id="CHEBI:15378"/>
        <dbReference type="ChEBI" id="CHEBI:57783"/>
        <dbReference type="ChEBI" id="CHEBI:58349"/>
        <dbReference type="ChEBI" id="CHEBI:65315"/>
        <dbReference type="ChEBI" id="CHEBI:74443"/>
        <dbReference type="EC" id="1.3.1.88"/>
    </reaction>
    <physiologicalReaction direction="right-to-left" evidence="16">
        <dbReference type="Rhea" id="RHEA:53370"/>
    </physiologicalReaction>
</comment>
<evidence type="ECO:0000256" key="5">
    <source>
        <dbReference type="ARBA" id="ARBA00022694"/>
    </source>
</evidence>
<evidence type="ECO:0000256" key="4">
    <source>
        <dbReference type="ARBA" id="ARBA00022664"/>
    </source>
</evidence>
<dbReference type="GO" id="GO:0017150">
    <property type="term" value="F:tRNA dihydrouridine synthase activity"/>
    <property type="evidence" value="ECO:0007669"/>
    <property type="project" value="InterPro"/>
</dbReference>
<keyword evidence="19" id="KW-1185">Reference proteome</keyword>
<gene>
    <name evidence="18" type="primary">DUS1L_0</name>
    <name evidence="18" type="ORF">Hypma_002227</name>
</gene>
<comment type="catalytic activity">
    <reaction evidence="14">
        <text>5,6-dihydrouridine(16) in tRNA + NAD(+) = uridine(16) in tRNA + NADH + H(+)</text>
        <dbReference type="Rhea" id="RHEA:53380"/>
        <dbReference type="Rhea" id="RHEA-COMP:13543"/>
        <dbReference type="Rhea" id="RHEA-COMP:13544"/>
        <dbReference type="ChEBI" id="CHEBI:15378"/>
        <dbReference type="ChEBI" id="CHEBI:57540"/>
        <dbReference type="ChEBI" id="CHEBI:57945"/>
        <dbReference type="ChEBI" id="CHEBI:65315"/>
        <dbReference type="ChEBI" id="CHEBI:74443"/>
        <dbReference type="EC" id="1.3.1.88"/>
    </reaction>
    <physiologicalReaction direction="right-to-left" evidence="14">
        <dbReference type="Rhea" id="RHEA:53382"/>
    </physiologicalReaction>
</comment>
<name>A0A369K0C8_HYPMA</name>
<evidence type="ECO:0000256" key="10">
    <source>
        <dbReference type="ARBA" id="ARBA00038890"/>
    </source>
</evidence>
<dbReference type="CDD" id="cd02801">
    <property type="entry name" value="DUS_like_FMN"/>
    <property type="match status" value="1"/>
</dbReference>
<dbReference type="GO" id="GO:0050660">
    <property type="term" value="F:flavin adenine dinucleotide binding"/>
    <property type="evidence" value="ECO:0007669"/>
    <property type="project" value="InterPro"/>
</dbReference>
<keyword evidence="6" id="KW-0521">NADP</keyword>
<evidence type="ECO:0000256" key="11">
    <source>
        <dbReference type="ARBA" id="ARBA00047287"/>
    </source>
</evidence>
<protein>
    <recommendedName>
        <fullName evidence="10">tRNA-dihydrouridine(16/17) synthase [NAD(P)(+)]</fullName>
        <ecNumber evidence="10">1.3.1.88</ecNumber>
    </recommendedName>
</protein>
<comment type="catalytic activity">
    <reaction evidence="11">
        <text>5,6-dihydrouridine(17) in tRNA + NAD(+) = uridine(17) in tRNA + NADH + H(+)</text>
        <dbReference type="Rhea" id="RHEA:53372"/>
        <dbReference type="Rhea" id="RHEA-COMP:13541"/>
        <dbReference type="Rhea" id="RHEA-COMP:13542"/>
        <dbReference type="ChEBI" id="CHEBI:15378"/>
        <dbReference type="ChEBI" id="CHEBI:57540"/>
        <dbReference type="ChEBI" id="CHEBI:57945"/>
        <dbReference type="ChEBI" id="CHEBI:65315"/>
        <dbReference type="ChEBI" id="CHEBI:74443"/>
        <dbReference type="EC" id="1.3.1.88"/>
    </reaction>
    <physiologicalReaction direction="right-to-left" evidence="11">
        <dbReference type="Rhea" id="RHEA:53374"/>
    </physiologicalReaction>
</comment>
<evidence type="ECO:0000256" key="1">
    <source>
        <dbReference type="ARBA" id="ARBA00001917"/>
    </source>
</evidence>
<evidence type="ECO:0000259" key="17">
    <source>
        <dbReference type="Pfam" id="PF01207"/>
    </source>
</evidence>
<dbReference type="PROSITE" id="PS01136">
    <property type="entry name" value="UPF0034"/>
    <property type="match status" value="1"/>
</dbReference>
<dbReference type="SUPFAM" id="SSF51395">
    <property type="entry name" value="FMN-linked oxidoreductases"/>
    <property type="match status" value="1"/>
</dbReference>
<evidence type="ECO:0000256" key="12">
    <source>
        <dbReference type="ARBA" id="ARBA00047652"/>
    </source>
</evidence>
<keyword evidence="4" id="KW-0507">mRNA processing</keyword>
<comment type="similarity">
    <text evidence="9">Belongs to the Dus family. Dus1 subfamily.</text>
</comment>
<comment type="catalytic activity">
    <reaction evidence="13">
        <text>a 5,6-dihydrouridine in mRNA + NAD(+) = a uridine in mRNA + NADH + H(+)</text>
        <dbReference type="Rhea" id="RHEA:69851"/>
        <dbReference type="Rhea" id="RHEA-COMP:14658"/>
        <dbReference type="Rhea" id="RHEA-COMP:17789"/>
        <dbReference type="ChEBI" id="CHEBI:15378"/>
        <dbReference type="ChEBI" id="CHEBI:57540"/>
        <dbReference type="ChEBI" id="CHEBI:57945"/>
        <dbReference type="ChEBI" id="CHEBI:65315"/>
        <dbReference type="ChEBI" id="CHEBI:74443"/>
    </reaction>
    <physiologicalReaction direction="right-to-left" evidence="13">
        <dbReference type="Rhea" id="RHEA:69853"/>
    </physiologicalReaction>
</comment>
<dbReference type="EC" id="1.3.1.88" evidence="10"/>
<evidence type="ECO:0000256" key="9">
    <source>
        <dbReference type="ARBA" id="ARBA00038313"/>
    </source>
</evidence>
<dbReference type="InterPro" id="IPR035587">
    <property type="entry name" value="DUS-like_FMN-bd"/>
</dbReference>
<dbReference type="AlphaFoldDB" id="A0A369K0C8"/>
<keyword evidence="3" id="KW-0288">FMN</keyword>
<dbReference type="InterPro" id="IPR013785">
    <property type="entry name" value="Aldolase_TIM"/>
</dbReference>
<dbReference type="GO" id="GO:0006397">
    <property type="term" value="P:mRNA processing"/>
    <property type="evidence" value="ECO:0007669"/>
    <property type="project" value="UniProtKB-KW"/>
</dbReference>
<evidence type="ECO:0000256" key="8">
    <source>
        <dbReference type="ARBA" id="ARBA00023027"/>
    </source>
</evidence>
<evidence type="ECO:0000256" key="3">
    <source>
        <dbReference type="ARBA" id="ARBA00022643"/>
    </source>
</evidence>
<evidence type="ECO:0000313" key="18">
    <source>
        <dbReference type="EMBL" id="RDB28059.1"/>
    </source>
</evidence>
<evidence type="ECO:0000256" key="14">
    <source>
        <dbReference type="ARBA" id="ARBA00048934"/>
    </source>
</evidence>
<dbReference type="EMBL" id="LUEZ02000013">
    <property type="protein sequence ID" value="RDB28059.1"/>
    <property type="molecule type" value="Genomic_DNA"/>
</dbReference>
<organism evidence="18 19">
    <name type="scientific">Hypsizygus marmoreus</name>
    <name type="common">White beech mushroom</name>
    <name type="synonym">Agaricus marmoreus</name>
    <dbReference type="NCBI Taxonomy" id="39966"/>
    <lineage>
        <taxon>Eukaryota</taxon>
        <taxon>Fungi</taxon>
        <taxon>Dikarya</taxon>
        <taxon>Basidiomycota</taxon>
        <taxon>Agaricomycotina</taxon>
        <taxon>Agaricomycetes</taxon>
        <taxon>Agaricomycetidae</taxon>
        <taxon>Agaricales</taxon>
        <taxon>Tricholomatineae</taxon>
        <taxon>Lyophyllaceae</taxon>
        <taxon>Hypsizygus</taxon>
    </lineage>
</organism>
<evidence type="ECO:0000256" key="6">
    <source>
        <dbReference type="ARBA" id="ARBA00022857"/>
    </source>
</evidence>
<dbReference type="InParanoid" id="A0A369K0C8"/>
<dbReference type="Proteomes" id="UP000076154">
    <property type="component" value="Unassembled WGS sequence"/>
</dbReference>
<evidence type="ECO:0000256" key="15">
    <source>
        <dbReference type="ARBA" id="ARBA00049447"/>
    </source>
</evidence>
<evidence type="ECO:0000256" key="13">
    <source>
        <dbReference type="ARBA" id="ARBA00048342"/>
    </source>
</evidence>
<evidence type="ECO:0000256" key="7">
    <source>
        <dbReference type="ARBA" id="ARBA00023002"/>
    </source>
</evidence>
<comment type="cofactor">
    <cofactor evidence="1">
        <name>FMN</name>
        <dbReference type="ChEBI" id="CHEBI:58210"/>
    </cofactor>
</comment>
<dbReference type="PANTHER" id="PTHR11082:SF5">
    <property type="entry name" value="TRNA-DIHYDROURIDINE(16_17) SYNTHASE [NAD(P)(+)]-LIKE"/>
    <property type="match status" value="1"/>
</dbReference>
<evidence type="ECO:0000313" key="19">
    <source>
        <dbReference type="Proteomes" id="UP000076154"/>
    </source>
</evidence>
<comment type="caution">
    <text evidence="18">The sequence shown here is derived from an EMBL/GenBank/DDBJ whole genome shotgun (WGS) entry which is preliminary data.</text>
</comment>
<dbReference type="Gene3D" id="3.20.20.70">
    <property type="entry name" value="Aldolase class I"/>
    <property type="match status" value="1"/>
</dbReference>
<dbReference type="OrthoDB" id="272303at2759"/>
<proteinExistence type="inferred from homology"/>
<dbReference type="InterPro" id="IPR018517">
    <property type="entry name" value="tRNA_hU_synthase_CS"/>
</dbReference>
<keyword evidence="8" id="KW-0520">NAD</keyword>
<accession>A0A369K0C8</accession>
<keyword evidence="7" id="KW-0560">Oxidoreductase</keyword>
<dbReference type="Pfam" id="PF01207">
    <property type="entry name" value="Dus"/>
    <property type="match status" value="1"/>
</dbReference>
<dbReference type="STRING" id="39966.A0A369K0C8"/>
<feature type="domain" description="DUS-like FMN-binding" evidence="17">
    <location>
        <begin position="10"/>
        <end position="250"/>
    </location>
</feature>
<dbReference type="PANTHER" id="PTHR11082">
    <property type="entry name" value="TRNA-DIHYDROURIDINE SYNTHASE"/>
    <property type="match status" value="1"/>
</dbReference>
<reference evidence="18" key="1">
    <citation type="submission" date="2018-04" db="EMBL/GenBank/DDBJ databases">
        <title>Whole genome sequencing of Hypsizygus marmoreus.</title>
        <authorList>
            <person name="Choi I.-G."/>
            <person name="Min B."/>
            <person name="Kim J.-G."/>
            <person name="Kim S."/>
            <person name="Oh Y.-L."/>
            <person name="Kong W.-S."/>
            <person name="Park H."/>
            <person name="Jeong J."/>
            <person name="Song E.-S."/>
        </authorList>
    </citation>
    <scope>NUCLEOTIDE SEQUENCE [LARGE SCALE GENOMIC DNA]</scope>
    <source>
        <strain evidence="18">51987-8</strain>
    </source>
</reference>
<comment type="catalytic activity">
    <reaction evidence="15">
        <text>a 5,6-dihydrouridine in mRNA + NADP(+) = a uridine in mRNA + NADPH + H(+)</text>
        <dbReference type="Rhea" id="RHEA:69855"/>
        <dbReference type="Rhea" id="RHEA-COMP:14658"/>
        <dbReference type="Rhea" id="RHEA-COMP:17789"/>
        <dbReference type="ChEBI" id="CHEBI:15378"/>
        <dbReference type="ChEBI" id="CHEBI:57783"/>
        <dbReference type="ChEBI" id="CHEBI:58349"/>
        <dbReference type="ChEBI" id="CHEBI:65315"/>
        <dbReference type="ChEBI" id="CHEBI:74443"/>
    </reaction>
    <physiologicalReaction direction="right-to-left" evidence="15">
        <dbReference type="Rhea" id="RHEA:69857"/>
    </physiologicalReaction>
</comment>
<evidence type="ECO:0000256" key="2">
    <source>
        <dbReference type="ARBA" id="ARBA00022630"/>
    </source>
</evidence>
<comment type="catalytic activity">
    <reaction evidence="12">
        <text>5,6-dihydrouridine(16) in tRNA + NADP(+) = uridine(16) in tRNA + NADPH + H(+)</text>
        <dbReference type="Rhea" id="RHEA:53376"/>
        <dbReference type="Rhea" id="RHEA-COMP:13543"/>
        <dbReference type="Rhea" id="RHEA-COMP:13544"/>
        <dbReference type="ChEBI" id="CHEBI:15378"/>
        <dbReference type="ChEBI" id="CHEBI:57783"/>
        <dbReference type="ChEBI" id="CHEBI:58349"/>
        <dbReference type="ChEBI" id="CHEBI:65315"/>
        <dbReference type="ChEBI" id="CHEBI:74443"/>
        <dbReference type="EC" id="1.3.1.88"/>
    </reaction>
    <physiologicalReaction direction="right-to-left" evidence="12">
        <dbReference type="Rhea" id="RHEA:53378"/>
    </physiologicalReaction>
</comment>
<sequence length="416" mass="46622">MLPEHLAFIAAPMVNQSDLPFRILARKHGATLAYTQMLLPDRLLNDQQYLEHHIRDLSLGNELGHPVVVQLCGDSVETIVQAGRKLQTHCDGIDLNLGCPLEAAKEGHYGAYLLGQKDWPLVQDILSAMSHSFVVPVSTKLRLCQPSEKTFEFAQRLEGHGTSWVTLHARTVSSRRRRQGAADLSEVKRLKEILRVPVISNGNVRVWDDIQDNLEYTGADGVMVGETLLGNPCIFSSKSLPDPVDICLEYLELCCEYPNTASIPIIQTHIRHFIEFQCGRRPWFSKFRAALSASRTTDEMDWLLRTRVERWRGRAPRPQDVDEDFPGATDNVLFSRECDQERGGGKGDDDEMDLTLMLGMDCFVPHNLASPYPVSLLGNSVPDPGILPNSTHAFFQKSPKSGAFYRIPVLPCFVFA</sequence>